<evidence type="ECO:0000313" key="3">
    <source>
        <dbReference type="Proteomes" id="UP001369082"/>
    </source>
</evidence>
<dbReference type="Pfam" id="PF11201">
    <property type="entry name" value="DUF2982"/>
    <property type="match status" value="1"/>
</dbReference>
<proteinExistence type="predicted"/>
<gene>
    <name evidence="2" type="ORF">V6256_15165</name>
</gene>
<protein>
    <submittedName>
        <fullName evidence="2">DUF2982 domain-containing protein</fullName>
    </submittedName>
</protein>
<keyword evidence="1" id="KW-0812">Transmembrane</keyword>
<organism evidence="2 3">
    <name type="scientific">Psychromonas aquatilis</name>
    <dbReference type="NCBI Taxonomy" id="2005072"/>
    <lineage>
        <taxon>Bacteria</taxon>
        <taxon>Pseudomonadati</taxon>
        <taxon>Pseudomonadota</taxon>
        <taxon>Gammaproteobacteria</taxon>
        <taxon>Alteromonadales</taxon>
        <taxon>Psychromonadaceae</taxon>
        <taxon>Psychromonas</taxon>
    </lineage>
</organism>
<keyword evidence="1" id="KW-1133">Transmembrane helix</keyword>
<dbReference type="InterPro" id="IPR021367">
    <property type="entry name" value="DUF2982"/>
</dbReference>
<keyword evidence="3" id="KW-1185">Reference proteome</keyword>
<comment type="caution">
    <text evidence="2">The sequence shown here is derived from an EMBL/GenBank/DDBJ whole genome shotgun (WGS) entry which is preliminary data.</text>
</comment>
<evidence type="ECO:0000313" key="2">
    <source>
        <dbReference type="EMBL" id="MEL0630927.1"/>
    </source>
</evidence>
<reference evidence="2 3" key="1">
    <citation type="submission" date="2024-02" db="EMBL/GenBank/DDBJ databases">
        <title>Bacteria isolated from the canopy kelp, Nereocystis luetkeana.</title>
        <authorList>
            <person name="Pfister C.A."/>
            <person name="Younker I.T."/>
            <person name="Light S.H."/>
        </authorList>
    </citation>
    <scope>NUCLEOTIDE SEQUENCE [LARGE SCALE GENOMIC DNA]</scope>
    <source>
        <strain evidence="2 3">TI.1.05</strain>
    </source>
</reference>
<dbReference type="Proteomes" id="UP001369082">
    <property type="component" value="Unassembled WGS sequence"/>
</dbReference>
<dbReference type="EMBL" id="JBAKAZ010000136">
    <property type="protein sequence ID" value="MEL0630927.1"/>
    <property type="molecule type" value="Genomic_DNA"/>
</dbReference>
<keyword evidence="1" id="KW-0472">Membrane</keyword>
<dbReference type="RefSeq" id="WP_341599101.1">
    <property type="nucleotide sequence ID" value="NZ_JBAKAZ010000136.1"/>
</dbReference>
<name>A0ABU9GUC4_9GAMM</name>
<sequence>MEDTVNRVIKVHPNSKRNALSLICLGCILILLFWLISLFFWQAIKIQLILLICVSLIIAFIGILKYLEPETSFFITPKMIEYCHLNGKWTLPWQDIIRFGEVKADVRGEHTQLPYLGM</sequence>
<accession>A0ABU9GUC4</accession>
<evidence type="ECO:0000256" key="1">
    <source>
        <dbReference type="SAM" id="Phobius"/>
    </source>
</evidence>
<feature type="transmembrane region" description="Helical" evidence="1">
    <location>
        <begin position="20"/>
        <end position="41"/>
    </location>
</feature>
<feature type="transmembrane region" description="Helical" evidence="1">
    <location>
        <begin position="48"/>
        <end position="67"/>
    </location>
</feature>